<proteinExistence type="predicted"/>
<sequence>MQYSPPRNNSLGFALTKKHAAQAFSSKPAPAAAPEFDEPSFSQMQRPRFDSINAKQYGIIPEHTDWDGDLHHYSKPEGSPTSQRSLGQWASDVPAPVTPDPRWGGGNSRADSDESSEHGFSAGSMRRRVAMNLAAAHPETFADDSGSHLPLPRSSGSGEGVWGGSGAGGGPVHSSSTHLGGITEDIGDYDDGSNMYHVAGGGLVSDGEAFVGGTMGEDPGKRGGFAGGMQYGQAGLAPDHGVLPQDGTAGDLYGGGQDDGLGGYQDVQFGDGPAGGLAAEASAGLLPLPSLSASSPSPLNSSAPAVAEATPRPGARDLLHAAAAGLAPATRTDGGADKELMGAAASPPRTASLRTRARSFNLGSVNLGSGQGSDAVPASPAALSPRSVSSSRQGGGGAHAAGLSSPRLASSSGEKDKAAGGAAAGDLCEPMDTEALEADLAAVLRRLPASSRYGSRDGASELVASGVVQQLYARVTRLQSLLRRREADAHEANERSHALDAQLTEVQAAESQLNAQLMEATRKLATRDHELLTAQQRVKDAETRARATSAVPPDGNMYVGQEELDRMQQQLQEAKAQLAVRDAELASASQAIAGKLEADESPGIL</sequence>
<evidence type="ECO:0000313" key="4">
    <source>
        <dbReference type="Proteomes" id="UP000815325"/>
    </source>
</evidence>
<feature type="region of interest" description="Disordered" evidence="2">
    <location>
        <begin position="236"/>
        <end position="268"/>
    </location>
</feature>
<feature type="region of interest" description="Disordered" evidence="2">
    <location>
        <begin position="537"/>
        <end position="557"/>
    </location>
</feature>
<feature type="coiled-coil region" evidence="1">
    <location>
        <begin position="557"/>
        <end position="584"/>
    </location>
</feature>
<feature type="compositionally biased region" description="Gly residues" evidence="2">
    <location>
        <begin position="252"/>
        <end position="263"/>
    </location>
</feature>
<evidence type="ECO:0000256" key="2">
    <source>
        <dbReference type="SAM" id="MobiDB-lite"/>
    </source>
</evidence>
<keyword evidence="1" id="KW-0175">Coiled coil</keyword>
<name>A0ABQ7G1H8_DUNSA</name>
<feature type="compositionally biased region" description="Low complexity" evidence="2">
    <location>
        <begin position="400"/>
        <end position="412"/>
    </location>
</feature>
<accession>A0ABQ7G1H8</accession>
<reference evidence="3" key="1">
    <citation type="submission" date="2017-08" db="EMBL/GenBank/DDBJ databases">
        <authorList>
            <person name="Polle J.E."/>
            <person name="Barry K."/>
            <person name="Cushman J."/>
            <person name="Schmutz J."/>
            <person name="Tran D."/>
            <person name="Hathwaick L.T."/>
            <person name="Yim W.C."/>
            <person name="Jenkins J."/>
            <person name="Mckie-Krisberg Z.M."/>
            <person name="Prochnik S."/>
            <person name="Lindquist E."/>
            <person name="Dockter R.B."/>
            <person name="Adam C."/>
            <person name="Molina H."/>
            <person name="Bunkerborg J."/>
            <person name="Jin E."/>
            <person name="Buchheim M."/>
            <person name="Magnuson J."/>
        </authorList>
    </citation>
    <scope>NUCLEOTIDE SEQUENCE</scope>
    <source>
        <strain evidence="3">CCAP 19/18</strain>
    </source>
</reference>
<feature type="compositionally biased region" description="Low complexity" evidence="2">
    <location>
        <begin position="287"/>
        <end position="305"/>
    </location>
</feature>
<dbReference type="Gene3D" id="1.20.5.170">
    <property type="match status" value="1"/>
</dbReference>
<feature type="compositionally biased region" description="Low complexity" evidence="2">
    <location>
        <begin position="21"/>
        <end position="34"/>
    </location>
</feature>
<dbReference type="Proteomes" id="UP000815325">
    <property type="component" value="Unassembled WGS sequence"/>
</dbReference>
<feature type="compositionally biased region" description="Polar residues" evidence="2">
    <location>
        <begin position="79"/>
        <end position="88"/>
    </location>
</feature>
<dbReference type="EMBL" id="MU070301">
    <property type="protein sequence ID" value="KAF5828464.1"/>
    <property type="molecule type" value="Genomic_DNA"/>
</dbReference>
<feature type="compositionally biased region" description="Gly residues" evidence="2">
    <location>
        <begin position="157"/>
        <end position="171"/>
    </location>
</feature>
<evidence type="ECO:0000313" key="3">
    <source>
        <dbReference type="EMBL" id="KAF5828464.1"/>
    </source>
</evidence>
<feature type="compositionally biased region" description="Low complexity" evidence="2">
    <location>
        <begin position="373"/>
        <end position="392"/>
    </location>
</feature>
<feature type="region of interest" description="Disordered" evidence="2">
    <location>
        <begin position="19"/>
        <end position="185"/>
    </location>
</feature>
<comment type="caution">
    <text evidence="3">The sequence shown here is derived from an EMBL/GenBank/DDBJ whole genome shotgun (WGS) entry which is preliminary data.</text>
</comment>
<feature type="compositionally biased region" description="Basic and acidic residues" evidence="2">
    <location>
        <begin position="62"/>
        <end position="75"/>
    </location>
</feature>
<feature type="region of interest" description="Disordered" evidence="2">
    <location>
        <begin position="287"/>
        <end position="425"/>
    </location>
</feature>
<evidence type="ECO:0000256" key="1">
    <source>
        <dbReference type="SAM" id="Coils"/>
    </source>
</evidence>
<organism evidence="3 4">
    <name type="scientific">Dunaliella salina</name>
    <name type="common">Green alga</name>
    <name type="synonym">Protococcus salinus</name>
    <dbReference type="NCBI Taxonomy" id="3046"/>
    <lineage>
        <taxon>Eukaryota</taxon>
        <taxon>Viridiplantae</taxon>
        <taxon>Chlorophyta</taxon>
        <taxon>core chlorophytes</taxon>
        <taxon>Chlorophyceae</taxon>
        <taxon>CS clade</taxon>
        <taxon>Chlamydomonadales</taxon>
        <taxon>Dunaliellaceae</taxon>
        <taxon>Dunaliella</taxon>
    </lineage>
</organism>
<protein>
    <submittedName>
        <fullName evidence="3">Uncharacterized protein</fullName>
    </submittedName>
</protein>
<gene>
    <name evidence="3" type="ORF">DUNSADRAFT_17593</name>
</gene>
<keyword evidence="4" id="KW-1185">Reference proteome</keyword>
<feature type="compositionally biased region" description="Low complexity" evidence="2">
    <location>
        <begin position="320"/>
        <end position="333"/>
    </location>
</feature>